<comment type="caution">
    <text evidence="2">The sequence shown here is derived from an EMBL/GenBank/DDBJ whole genome shotgun (WGS) entry which is preliminary data.</text>
</comment>
<organism evidence="2 3">
    <name type="scientific">Carnegiea gigantea</name>
    <dbReference type="NCBI Taxonomy" id="171969"/>
    <lineage>
        <taxon>Eukaryota</taxon>
        <taxon>Viridiplantae</taxon>
        <taxon>Streptophyta</taxon>
        <taxon>Embryophyta</taxon>
        <taxon>Tracheophyta</taxon>
        <taxon>Spermatophyta</taxon>
        <taxon>Magnoliopsida</taxon>
        <taxon>eudicotyledons</taxon>
        <taxon>Gunneridae</taxon>
        <taxon>Pentapetalae</taxon>
        <taxon>Caryophyllales</taxon>
        <taxon>Cactineae</taxon>
        <taxon>Cactaceae</taxon>
        <taxon>Cactoideae</taxon>
        <taxon>Echinocereeae</taxon>
        <taxon>Carnegiea</taxon>
    </lineage>
</organism>
<feature type="compositionally biased region" description="Acidic residues" evidence="1">
    <location>
        <begin position="353"/>
        <end position="362"/>
    </location>
</feature>
<feature type="region of interest" description="Disordered" evidence="1">
    <location>
        <begin position="326"/>
        <end position="378"/>
    </location>
</feature>
<proteinExistence type="predicted"/>
<evidence type="ECO:0000256" key="1">
    <source>
        <dbReference type="SAM" id="MobiDB-lite"/>
    </source>
</evidence>
<feature type="compositionally biased region" description="Low complexity" evidence="1">
    <location>
        <begin position="363"/>
        <end position="378"/>
    </location>
</feature>
<accession>A0A9Q1KUK7</accession>
<protein>
    <submittedName>
        <fullName evidence="2">Uncharacterized protein</fullName>
    </submittedName>
</protein>
<gene>
    <name evidence="2" type="ORF">Cgig2_030763</name>
</gene>
<dbReference type="OrthoDB" id="1911716at2759"/>
<sequence length="444" mass="49743">MCKCSYHLNEEGPNRRNRVFPPSNSCSPTNAISSPSSPISQREVSTTFFSSPRSQGRRSTPRLSSSPRRSQALEPRSTVKDEGPRKSGAGTPRIFLPQLKRGKLKRRVTIGSTSSGSADVDEPDWPPFADEDYIVFCFEEDGAFHVVMEESPRTIGGKLQCEDHGNVSCACTNKTKDVNVIHLRPVSRRDCLLTNEEVEEEETGSNQLKSDLHLDKTQSIAGTNLLDKDKTMIRNASTESMECRNGSVESTDSSRLDWEEPIEDETNLEVGSLSSPHEEDNDDCGSPDFRRDCLLPNEVVDEVKIFLSPKSELGKKMTIDEILSDENDRFSRGSDQSSGFSGSDDKVNQEDRDEHEEIEELGSESPKSSTSNQSDSSSSSFEFPVLELQCIGSPVTWPRSGKLHFREHKPRRLRLRLRCCRVSRWECSCGLQAKLFACFKFRSP</sequence>
<evidence type="ECO:0000313" key="2">
    <source>
        <dbReference type="EMBL" id="KAJ8448907.1"/>
    </source>
</evidence>
<dbReference type="EMBL" id="JAKOGI010000026">
    <property type="protein sequence ID" value="KAJ8448907.1"/>
    <property type="molecule type" value="Genomic_DNA"/>
</dbReference>
<feature type="compositionally biased region" description="Low complexity" evidence="1">
    <location>
        <begin position="333"/>
        <end position="342"/>
    </location>
</feature>
<dbReference type="AlphaFoldDB" id="A0A9Q1KUK7"/>
<name>A0A9Q1KUK7_9CARY</name>
<feature type="compositionally biased region" description="Basic and acidic residues" evidence="1">
    <location>
        <begin position="343"/>
        <end position="352"/>
    </location>
</feature>
<reference evidence="2" key="1">
    <citation type="submission" date="2022-04" db="EMBL/GenBank/DDBJ databases">
        <title>Carnegiea gigantea Genome sequencing and assembly v2.</title>
        <authorList>
            <person name="Copetti D."/>
            <person name="Sanderson M.J."/>
            <person name="Burquez A."/>
            <person name="Wojciechowski M.F."/>
        </authorList>
    </citation>
    <scope>NUCLEOTIDE SEQUENCE</scope>
    <source>
        <strain evidence="2">SGP5-SGP5p</strain>
        <tissue evidence="2">Aerial part</tissue>
    </source>
</reference>
<dbReference type="Proteomes" id="UP001153076">
    <property type="component" value="Unassembled WGS sequence"/>
</dbReference>
<feature type="compositionally biased region" description="Polar residues" evidence="1">
    <location>
        <begin position="22"/>
        <end position="54"/>
    </location>
</feature>
<feature type="region of interest" description="Disordered" evidence="1">
    <location>
        <begin position="237"/>
        <end position="289"/>
    </location>
</feature>
<evidence type="ECO:0000313" key="3">
    <source>
        <dbReference type="Proteomes" id="UP001153076"/>
    </source>
</evidence>
<feature type="compositionally biased region" description="Low complexity" evidence="1">
    <location>
        <begin position="61"/>
        <end position="70"/>
    </location>
</feature>
<feature type="region of interest" description="Disordered" evidence="1">
    <location>
        <begin position="1"/>
        <end position="96"/>
    </location>
</feature>
<keyword evidence="3" id="KW-1185">Reference proteome</keyword>